<organism evidence="1">
    <name type="scientific">marine metagenome</name>
    <dbReference type="NCBI Taxonomy" id="408172"/>
    <lineage>
        <taxon>unclassified sequences</taxon>
        <taxon>metagenomes</taxon>
        <taxon>ecological metagenomes</taxon>
    </lineage>
</organism>
<sequence>MPRTRNLYNPNCEKPYRLSRSRIENFMRCPRCFYIDRKLGIDVPSGPPFTLNIAVDTLLKKEFDVHRVNGTPHPYMIDAGINAVPANHPMLDAWRQNFVGIRYLHTP</sequence>
<protein>
    <submittedName>
        <fullName evidence="1">Uncharacterized protein</fullName>
    </submittedName>
</protein>
<dbReference type="AlphaFoldDB" id="A0A382IK61"/>
<dbReference type="EMBL" id="UINC01067516">
    <property type="protein sequence ID" value="SVB99243.1"/>
    <property type="molecule type" value="Genomic_DNA"/>
</dbReference>
<gene>
    <name evidence="1" type="ORF">METZ01_LOCUS252097</name>
</gene>
<feature type="non-terminal residue" evidence="1">
    <location>
        <position position="107"/>
    </location>
</feature>
<reference evidence="1" key="1">
    <citation type="submission" date="2018-05" db="EMBL/GenBank/DDBJ databases">
        <authorList>
            <person name="Lanie J.A."/>
            <person name="Ng W.-L."/>
            <person name="Kazmierczak K.M."/>
            <person name="Andrzejewski T.M."/>
            <person name="Davidsen T.M."/>
            <person name="Wayne K.J."/>
            <person name="Tettelin H."/>
            <person name="Glass J.I."/>
            <person name="Rusch D."/>
            <person name="Podicherti R."/>
            <person name="Tsui H.-C.T."/>
            <person name="Winkler M.E."/>
        </authorList>
    </citation>
    <scope>NUCLEOTIDE SEQUENCE</scope>
</reference>
<proteinExistence type="predicted"/>
<evidence type="ECO:0000313" key="1">
    <source>
        <dbReference type="EMBL" id="SVB99243.1"/>
    </source>
</evidence>
<name>A0A382IK61_9ZZZZ</name>
<accession>A0A382IK61</accession>